<proteinExistence type="predicted"/>
<evidence type="ECO:0000256" key="2">
    <source>
        <dbReference type="ARBA" id="ARBA00023125"/>
    </source>
</evidence>
<dbReference type="CDD" id="cd07377">
    <property type="entry name" value="WHTH_GntR"/>
    <property type="match status" value="1"/>
</dbReference>
<comment type="caution">
    <text evidence="5">The sequence shown here is derived from an EMBL/GenBank/DDBJ whole genome shotgun (WGS) entry which is preliminary data.</text>
</comment>
<keyword evidence="2" id="KW-0238">DNA-binding</keyword>
<dbReference type="SMART" id="SM00345">
    <property type="entry name" value="HTH_GNTR"/>
    <property type="match status" value="1"/>
</dbReference>
<dbReference type="InterPro" id="IPR036390">
    <property type="entry name" value="WH_DNA-bd_sf"/>
</dbReference>
<organism evidence="5 6">
    <name type="scientific">Candidatus Blautia pullicola</name>
    <dbReference type="NCBI Taxonomy" id="2838498"/>
    <lineage>
        <taxon>Bacteria</taxon>
        <taxon>Bacillati</taxon>
        <taxon>Bacillota</taxon>
        <taxon>Clostridia</taxon>
        <taxon>Lachnospirales</taxon>
        <taxon>Lachnospiraceae</taxon>
        <taxon>Blautia</taxon>
    </lineage>
</organism>
<reference evidence="5" key="2">
    <citation type="submission" date="2021-04" db="EMBL/GenBank/DDBJ databases">
        <authorList>
            <person name="Gilroy R."/>
        </authorList>
    </citation>
    <scope>NUCLEOTIDE SEQUENCE</scope>
    <source>
        <strain evidence="5">1068</strain>
    </source>
</reference>
<dbReference type="Gene3D" id="1.10.10.10">
    <property type="entry name" value="Winged helix-like DNA-binding domain superfamily/Winged helix DNA-binding domain"/>
    <property type="match status" value="1"/>
</dbReference>
<accession>A0A9D2JTB2</accession>
<dbReference type="GO" id="GO:0003700">
    <property type="term" value="F:DNA-binding transcription factor activity"/>
    <property type="evidence" value="ECO:0007669"/>
    <property type="project" value="InterPro"/>
</dbReference>
<dbReference type="InterPro" id="IPR000524">
    <property type="entry name" value="Tscrpt_reg_HTH_GntR"/>
</dbReference>
<sequence>MPWNLNSERPIYFQIMERITMDIISGIYKPGEKLPSVRELAQEAGVNPNTMQKSLSELERTGLLYSQRTSGRFITEDMTMIEKTKTDLASEQIKEFLKKMEYIGFTKQATIKLIEQLEKEEQS</sequence>
<dbReference type="GO" id="GO:0003677">
    <property type="term" value="F:DNA binding"/>
    <property type="evidence" value="ECO:0007669"/>
    <property type="project" value="UniProtKB-KW"/>
</dbReference>
<keyword evidence="1" id="KW-0805">Transcription regulation</keyword>
<feature type="domain" description="HTH gntR-type" evidence="4">
    <location>
        <begin position="9"/>
        <end position="77"/>
    </location>
</feature>
<dbReference type="InterPro" id="IPR036388">
    <property type="entry name" value="WH-like_DNA-bd_sf"/>
</dbReference>
<reference evidence="5" key="1">
    <citation type="journal article" date="2021" name="PeerJ">
        <title>Extensive microbial diversity within the chicken gut microbiome revealed by metagenomics and culture.</title>
        <authorList>
            <person name="Gilroy R."/>
            <person name="Ravi A."/>
            <person name="Getino M."/>
            <person name="Pursley I."/>
            <person name="Horton D.L."/>
            <person name="Alikhan N.F."/>
            <person name="Baker D."/>
            <person name="Gharbi K."/>
            <person name="Hall N."/>
            <person name="Watson M."/>
            <person name="Adriaenssens E.M."/>
            <person name="Foster-Nyarko E."/>
            <person name="Jarju S."/>
            <person name="Secka A."/>
            <person name="Antonio M."/>
            <person name="Oren A."/>
            <person name="Chaudhuri R.R."/>
            <person name="La Ragione R."/>
            <person name="Hildebrand F."/>
            <person name="Pallen M.J."/>
        </authorList>
    </citation>
    <scope>NUCLEOTIDE SEQUENCE</scope>
    <source>
        <strain evidence="5">1068</strain>
    </source>
</reference>
<dbReference type="EMBL" id="DXBG01000108">
    <property type="protein sequence ID" value="HIZ65139.1"/>
    <property type="molecule type" value="Genomic_DNA"/>
</dbReference>
<evidence type="ECO:0000256" key="3">
    <source>
        <dbReference type="ARBA" id="ARBA00023163"/>
    </source>
</evidence>
<dbReference type="SUPFAM" id="SSF46785">
    <property type="entry name" value="Winged helix' DNA-binding domain"/>
    <property type="match status" value="1"/>
</dbReference>
<dbReference type="PANTHER" id="PTHR38445">
    <property type="entry name" value="HTH-TYPE TRANSCRIPTIONAL REPRESSOR YTRA"/>
    <property type="match status" value="1"/>
</dbReference>
<dbReference type="AlphaFoldDB" id="A0A9D2JTB2"/>
<dbReference type="PRINTS" id="PR00035">
    <property type="entry name" value="HTHGNTR"/>
</dbReference>
<gene>
    <name evidence="5" type="ORF">H9809_04435</name>
</gene>
<evidence type="ECO:0000313" key="5">
    <source>
        <dbReference type="EMBL" id="HIZ65139.1"/>
    </source>
</evidence>
<evidence type="ECO:0000313" key="6">
    <source>
        <dbReference type="Proteomes" id="UP000824056"/>
    </source>
</evidence>
<dbReference type="PANTHER" id="PTHR38445:SF6">
    <property type="entry name" value="GNTR-FAMILY TRANSCRIPTIONAL REGULATOR"/>
    <property type="match status" value="1"/>
</dbReference>
<protein>
    <submittedName>
        <fullName evidence="5">GntR family transcriptional regulator</fullName>
    </submittedName>
</protein>
<name>A0A9D2JTB2_9FIRM</name>
<evidence type="ECO:0000259" key="4">
    <source>
        <dbReference type="PROSITE" id="PS50949"/>
    </source>
</evidence>
<dbReference type="PROSITE" id="PS50949">
    <property type="entry name" value="HTH_GNTR"/>
    <property type="match status" value="1"/>
</dbReference>
<dbReference type="Proteomes" id="UP000824056">
    <property type="component" value="Unassembled WGS sequence"/>
</dbReference>
<dbReference type="Pfam" id="PF00392">
    <property type="entry name" value="GntR"/>
    <property type="match status" value="1"/>
</dbReference>
<keyword evidence="3" id="KW-0804">Transcription</keyword>
<evidence type="ECO:0000256" key="1">
    <source>
        <dbReference type="ARBA" id="ARBA00023015"/>
    </source>
</evidence>